<gene>
    <name evidence="2" type="ordered locus">CBO3425</name>
</gene>
<dbReference type="Proteomes" id="UP000001986">
    <property type="component" value="Chromosome"/>
</dbReference>
<dbReference type="KEGG" id="cbo:CBO3425"/>
<dbReference type="Gene3D" id="3.40.50.300">
    <property type="entry name" value="P-loop containing nucleotide triphosphate hydrolases"/>
    <property type="match status" value="1"/>
</dbReference>
<organism evidence="2 3">
    <name type="scientific">Clostridium botulinum (strain Hall / ATCC 3502 / NCTC 13319 / Type A)</name>
    <dbReference type="NCBI Taxonomy" id="441771"/>
    <lineage>
        <taxon>Bacteria</taxon>
        <taxon>Bacillati</taxon>
        <taxon>Bacillota</taxon>
        <taxon>Clostridia</taxon>
        <taxon>Eubacteriales</taxon>
        <taxon>Clostridiaceae</taxon>
        <taxon>Clostridium</taxon>
    </lineage>
</organism>
<accession>A5I7F0</accession>
<name>A5I7F0_CLOBH</name>
<proteinExistence type="predicted"/>
<dbReference type="HOGENOM" id="CLU_084710_0_0_9"/>
<dbReference type="Pfam" id="PF01656">
    <property type="entry name" value="CbiA"/>
    <property type="match status" value="1"/>
</dbReference>
<reference evidence="2 3" key="1">
    <citation type="journal article" date="2007" name="Genome Res.">
        <title>Genome sequence of a proteolytic (Group I) Clostridium botulinum strain Hall A and comparative analysis of the clostridial genomes.</title>
        <authorList>
            <person name="Sebaihia M."/>
            <person name="Peck M.W."/>
            <person name="Minton N.P."/>
            <person name="Thomson N.R."/>
            <person name="Holden M.T.G."/>
            <person name="Mitchell W.J."/>
            <person name="Carter A.T."/>
            <person name="Bentley S.D."/>
            <person name="Mason D.R."/>
            <person name="Crossman L."/>
            <person name="Paul C.J."/>
            <person name="Ivens A."/>
            <person name="Wells-Bennik M.H.J."/>
            <person name="Davis I.J."/>
            <person name="Cerdeno-Tarraga A.M."/>
            <person name="Churcher C."/>
            <person name="Quail M.A."/>
            <person name="Chillingworth T."/>
            <person name="Feltwell T."/>
            <person name="Fraser A."/>
            <person name="Goodhead I."/>
            <person name="Hance Z."/>
            <person name="Jagels K."/>
            <person name="Larke N."/>
            <person name="Maddison M."/>
            <person name="Moule S."/>
            <person name="Mungall K."/>
            <person name="Norbertczak H."/>
            <person name="Rabbinowitsch E."/>
            <person name="Sanders M."/>
            <person name="Simmonds M."/>
            <person name="White B."/>
            <person name="Whithead S."/>
            <person name="Parkhill J."/>
        </authorList>
    </citation>
    <scope>NUCLEOTIDE SEQUENCE [LARGE SCALE GENOMIC DNA]</scope>
    <source>
        <strain evidence="3">Hall / ATCC 3502 / NCTC 13319 / Type A [Sanger]</strain>
    </source>
</reference>
<dbReference type="InterPro" id="IPR002586">
    <property type="entry name" value="CobQ/CobB/MinD/ParA_Nub-bd_dom"/>
</dbReference>
<sequence>MKMLCFGVIKMSRINIFTGHFGSGKTEIAINYAIKLAKEGKKVALVDIDIVNPYFCSRSLKEEFDKLGIRVIASDSKLMNAELMVVPGEVMAVFNDKSYEVVMDIGGDDQGATVLGQYNKYFNEEDYDMYFVVNNNRPLTSNEKETEDYIKSIEISSRLKVKYLISNTNLSYETTVDHILKGDEIVLELSKKTGLPYKYIVCRKDFVDDIEGKVHGEIFPIDIYMKPPWR</sequence>
<dbReference type="AlphaFoldDB" id="A5I7F0"/>
<dbReference type="PATRIC" id="fig|413999.7.peg.3401"/>
<dbReference type="GO" id="GO:0005829">
    <property type="term" value="C:cytosol"/>
    <property type="evidence" value="ECO:0000318"/>
    <property type="project" value="GO_Central"/>
</dbReference>
<keyword evidence="3" id="KW-1185">Reference proteome</keyword>
<feature type="domain" description="CobQ/CobB/MinD/ParA nucleotide binding" evidence="1">
    <location>
        <begin position="22"/>
        <end position="152"/>
    </location>
</feature>
<protein>
    <recommendedName>
        <fullName evidence="1">CobQ/CobB/MinD/ParA nucleotide binding domain-containing protein</fullName>
    </recommendedName>
</protein>
<evidence type="ECO:0000313" key="2">
    <source>
        <dbReference type="EMBL" id="CAL84985.1"/>
    </source>
</evidence>
<dbReference type="GO" id="GO:0051536">
    <property type="term" value="F:iron-sulfur cluster binding"/>
    <property type="evidence" value="ECO:0000318"/>
    <property type="project" value="GO_Central"/>
</dbReference>
<evidence type="ECO:0000259" key="1">
    <source>
        <dbReference type="Pfam" id="PF01656"/>
    </source>
</evidence>
<dbReference type="InterPro" id="IPR027417">
    <property type="entry name" value="P-loop_NTPase"/>
</dbReference>
<dbReference type="EMBL" id="AM412317">
    <property type="protein sequence ID" value="CAL84985.1"/>
    <property type="molecule type" value="Genomic_DNA"/>
</dbReference>
<dbReference type="FunFam" id="3.40.50.300:FF:003606">
    <property type="entry name" value="ATP-binding protein"/>
    <property type="match status" value="1"/>
</dbReference>
<evidence type="ECO:0000313" key="3">
    <source>
        <dbReference type="Proteomes" id="UP000001986"/>
    </source>
</evidence>
<dbReference type="GO" id="GO:0016226">
    <property type="term" value="P:iron-sulfur cluster assembly"/>
    <property type="evidence" value="ECO:0000318"/>
    <property type="project" value="GO_Central"/>
</dbReference>
<dbReference type="SUPFAM" id="SSF52540">
    <property type="entry name" value="P-loop containing nucleoside triphosphate hydrolases"/>
    <property type="match status" value="1"/>
</dbReference>